<dbReference type="InterPro" id="IPR040676">
    <property type="entry name" value="DUF5641"/>
</dbReference>
<proteinExistence type="predicted"/>
<evidence type="ECO:0000259" key="1">
    <source>
        <dbReference type="Pfam" id="PF18701"/>
    </source>
</evidence>
<sequence>MSTRALHLEVVSDMSTHAFLAAFRWFVVRRGHCAKLFSYNGTTFVGWQFVQRMLQSFWRRWSQEYLSNLMRYELSSKIQEPKVGDVVLIKEDNFAPSRWLMGRILEKHPGDDKVKHVVTLRIKSSIIKRPTSKLCI</sequence>
<dbReference type="EMBL" id="CAKOGL010000004">
    <property type="protein sequence ID" value="CAH2085440.1"/>
    <property type="molecule type" value="Genomic_DNA"/>
</dbReference>
<name>A0AAU9TIU6_EUPED</name>
<gene>
    <name evidence="2" type="ORF">EEDITHA_LOCUS1915</name>
</gene>
<reference evidence="2" key="1">
    <citation type="submission" date="2022-03" db="EMBL/GenBank/DDBJ databases">
        <authorList>
            <person name="Tunstrom K."/>
        </authorList>
    </citation>
    <scope>NUCLEOTIDE SEQUENCE</scope>
</reference>
<dbReference type="Proteomes" id="UP001153954">
    <property type="component" value="Unassembled WGS sequence"/>
</dbReference>
<keyword evidence="3" id="KW-1185">Reference proteome</keyword>
<dbReference type="PANTHER" id="PTHR47331:SF5">
    <property type="entry name" value="RIBONUCLEASE H"/>
    <property type="match status" value="1"/>
</dbReference>
<dbReference type="GO" id="GO:0003676">
    <property type="term" value="F:nucleic acid binding"/>
    <property type="evidence" value="ECO:0007669"/>
    <property type="project" value="InterPro"/>
</dbReference>
<comment type="caution">
    <text evidence="2">The sequence shown here is derived from an EMBL/GenBank/DDBJ whole genome shotgun (WGS) entry which is preliminary data.</text>
</comment>
<accession>A0AAU9TIU6</accession>
<protein>
    <recommendedName>
        <fullName evidence="1">DUF5641 domain-containing protein</fullName>
    </recommendedName>
</protein>
<dbReference type="AlphaFoldDB" id="A0AAU9TIU6"/>
<dbReference type="Gene3D" id="3.30.420.10">
    <property type="entry name" value="Ribonuclease H-like superfamily/Ribonuclease H"/>
    <property type="match status" value="1"/>
</dbReference>
<organism evidence="2 3">
    <name type="scientific">Euphydryas editha</name>
    <name type="common">Edith's checkerspot</name>
    <dbReference type="NCBI Taxonomy" id="104508"/>
    <lineage>
        <taxon>Eukaryota</taxon>
        <taxon>Metazoa</taxon>
        <taxon>Ecdysozoa</taxon>
        <taxon>Arthropoda</taxon>
        <taxon>Hexapoda</taxon>
        <taxon>Insecta</taxon>
        <taxon>Pterygota</taxon>
        <taxon>Neoptera</taxon>
        <taxon>Endopterygota</taxon>
        <taxon>Lepidoptera</taxon>
        <taxon>Glossata</taxon>
        <taxon>Ditrysia</taxon>
        <taxon>Papilionoidea</taxon>
        <taxon>Nymphalidae</taxon>
        <taxon>Nymphalinae</taxon>
        <taxon>Euphydryas</taxon>
    </lineage>
</organism>
<dbReference type="Pfam" id="PF18701">
    <property type="entry name" value="DUF5641"/>
    <property type="match status" value="1"/>
</dbReference>
<evidence type="ECO:0000313" key="2">
    <source>
        <dbReference type="EMBL" id="CAH2085440.1"/>
    </source>
</evidence>
<dbReference type="PANTHER" id="PTHR47331">
    <property type="entry name" value="PHD-TYPE DOMAIN-CONTAINING PROTEIN"/>
    <property type="match status" value="1"/>
</dbReference>
<feature type="domain" description="DUF5641" evidence="1">
    <location>
        <begin position="47"/>
        <end position="136"/>
    </location>
</feature>
<evidence type="ECO:0000313" key="3">
    <source>
        <dbReference type="Proteomes" id="UP001153954"/>
    </source>
</evidence>
<dbReference type="InterPro" id="IPR036397">
    <property type="entry name" value="RNaseH_sf"/>
</dbReference>